<proteinExistence type="predicted"/>
<evidence type="ECO:0000256" key="4">
    <source>
        <dbReference type="ARBA" id="ARBA00022989"/>
    </source>
</evidence>
<protein>
    <submittedName>
        <fullName evidence="9">Phospholipase D-like protein</fullName>
    </submittedName>
</protein>
<dbReference type="OrthoDB" id="3578910at2"/>
<evidence type="ECO:0000256" key="7">
    <source>
        <dbReference type="SAM" id="Phobius"/>
    </source>
</evidence>
<evidence type="ECO:0000313" key="10">
    <source>
        <dbReference type="Proteomes" id="UP000231586"/>
    </source>
</evidence>
<accession>A0A2M8WVQ9</accession>
<dbReference type="AlphaFoldDB" id="A0A2M8WVQ9"/>
<evidence type="ECO:0000259" key="8">
    <source>
        <dbReference type="Pfam" id="PF13396"/>
    </source>
</evidence>
<dbReference type="Pfam" id="PF13396">
    <property type="entry name" value="PLDc_N"/>
    <property type="match status" value="1"/>
</dbReference>
<keyword evidence="5 7" id="KW-0472">Membrane</keyword>
<evidence type="ECO:0000256" key="1">
    <source>
        <dbReference type="ARBA" id="ARBA00004651"/>
    </source>
</evidence>
<dbReference type="Proteomes" id="UP000231586">
    <property type="component" value="Unassembled WGS sequence"/>
</dbReference>
<feature type="region of interest" description="Disordered" evidence="6">
    <location>
        <begin position="59"/>
        <end position="106"/>
    </location>
</feature>
<dbReference type="RefSeq" id="WP_100348942.1">
    <property type="nucleotide sequence ID" value="NZ_PGTZ01000006.1"/>
</dbReference>
<keyword evidence="4 7" id="KW-1133">Transmembrane helix</keyword>
<evidence type="ECO:0000256" key="6">
    <source>
        <dbReference type="SAM" id="MobiDB-lite"/>
    </source>
</evidence>
<feature type="domain" description="Cardiolipin synthase N-terminal" evidence="8">
    <location>
        <begin position="13"/>
        <end position="57"/>
    </location>
</feature>
<comment type="caution">
    <text evidence="9">The sequence shown here is derived from an EMBL/GenBank/DDBJ whole genome shotgun (WGS) entry which is preliminary data.</text>
</comment>
<dbReference type="InterPro" id="IPR027379">
    <property type="entry name" value="CLS_N"/>
</dbReference>
<feature type="transmembrane region" description="Helical" evidence="7">
    <location>
        <begin position="35"/>
        <end position="54"/>
    </location>
</feature>
<reference evidence="9 10" key="1">
    <citation type="submission" date="2017-11" db="EMBL/GenBank/DDBJ databases">
        <title>Genomic Encyclopedia of Archaeal and Bacterial Type Strains, Phase II (KMG-II): From Individual Species to Whole Genera.</title>
        <authorList>
            <person name="Goeker M."/>
        </authorList>
    </citation>
    <scope>NUCLEOTIDE SEQUENCE [LARGE SCALE GENOMIC DNA]</scope>
    <source>
        <strain evidence="9 10">DSM 22413</strain>
    </source>
</reference>
<sequence>MARAVLILIVLGLLVYALTDCALTPAKRVAGLPKGLWLVVVLVVPVIGPVWWLLAKRAETGDGSSGGGPQRRPGPVAPDDDPDFLRRLEQENRRKTHGDTDDSAKP</sequence>
<keyword evidence="2" id="KW-1003">Cell membrane</keyword>
<comment type="subcellular location">
    <subcellularLocation>
        <location evidence="1">Cell membrane</location>
        <topology evidence="1">Multi-pass membrane protein</topology>
    </subcellularLocation>
</comment>
<dbReference type="EMBL" id="PGTZ01000006">
    <property type="protein sequence ID" value="PJI95014.1"/>
    <property type="molecule type" value="Genomic_DNA"/>
</dbReference>
<evidence type="ECO:0000256" key="2">
    <source>
        <dbReference type="ARBA" id="ARBA00022475"/>
    </source>
</evidence>
<feature type="compositionally biased region" description="Basic and acidic residues" evidence="6">
    <location>
        <begin position="83"/>
        <end position="106"/>
    </location>
</feature>
<gene>
    <name evidence="9" type="ORF">CLV34_0866</name>
</gene>
<evidence type="ECO:0000313" key="9">
    <source>
        <dbReference type="EMBL" id="PJI95014.1"/>
    </source>
</evidence>
<organism evidence="9 10">
    <name type="scientific">Luteimicrobium subarcticum</name>
    <dbReference type="NCBI Taxonomy" id="620910"/>
    <lineage>
        <taxon>Bacteria</taxon>
        <taxon>Bacillati</taxon>
        <taxon>Actinomycetota</taxon>
        <taxon>Actinomycetes</taxon>
        <taxon>Micrococcales</taxon>
        <taxon>Luteimicrobium</taxon>
    </lineage>
</organism>
<evidence type="ECO:0000256" key="5">
    <source>
        <dbReference type="ARBA" id="ARBA00023136"/>
    </source>
</evidence>
<evidence type="ECO:0000256" key="3">
    <source>
        <dbReference type="ARBA" id="ARBA00022692"/>
    </source>
</evidence>
<name>A0A2M8WVQ9_9MICO</name>
<keyword evidence="3 7" id="KW-0812">Transmembrane</keyword>
<keyword evidence="10" id="KW-1185">Reference proteome</keyword>